<name>A0ABD5RG34_9EURY</name>
<gene>
    <name evidence="5" type="ORF">ACFPJ5_18805</name>
</gene>
<dbReference type="SUPFAM" id="SSF52540">
    <property type="entry name" value="P-loop containing nucleoside triphosphate hydrolases"/>
    <property type="match status" value="1"/>
</dbReference>
<feature type="coiled-coil region" evidence="3">
    <location>
        <begin position="136"/>
        <end position="239"/>
    </location>
</feature>
<dbReference type="EMBL" id="JBHSKX010000004">
    <property type="protein sequence ID" value="MFC5368981.1"/>
    <property type="molecule type" value="Genomic_DNA"/>
</dbReference>
<dbReference type="Gene3D" id="3.40.50.300">
    <property type="entry name" value="P-loop containing nucleotide triphosphate hydrolases"/>
    <property type="match status" value="2"/>
</dbReference>
<dbReference type="PANTHER" id="PTHR32114:SF2">
    <property type="entry name" value="ABC TRANSPORTER ABCH.3"/>
    <property type="match status" value="1"/>
</dbReference>
<dbReference type="NCBIfam" id="NF045487">
    <property type="entry name" value="ASRP"/>
    <property type="match status" value="1"/>
</dbReference>
<evidence type="ECO:0000256" key="4">
    <source>
        <dbReference type="SAM" id="MobiDB-lite"/>
    </source>
</evidence>
<evidence type="ECO:0000256" key="1">
    <source>
        <dbReference type="ARBA" id="ARBA00023054"/>
    </source>
</evidence>
<keyword evidence="6" id="KW-1185">Reference proteome</keyword>
<feature type="compositionally biased region" description="Basic and acidic residues" evidence="4">
    <location>
        <begin position="372"/>
        <end position="382"/>
    </location>
</feature>
<dbReference type="PANTHER" id="PTHR32114">
    <property type="entry name" value="ABC TRANSPORTER ABCH.3"/>
    <property type="match status" value="1"/>
</dbReference>
<reference evidence="5 6" key="1">
    <citation type="journal article" date="2019" name="Int. J. Syst. Evol. Microbiol.">
        <title>The Global Catalogue of Microorganisms (GCM) 10K type strain sequencing project: providing services to taxonomists for standard genome sequencing and annotation.</title>
        <authorList>
            <consortium name="The Broad Institute Genomics Platform"/>
            <consortium name="The Broad Institute Genome Sequencing Center for Infectious Disease"/>
            <person name="Wu L."/>
            <person name="Ma J."/>
        </authorList>
    </citation>
    <scope>NUCLEOTIDE SEQUENCE [LARGE SCALE GENOMIC DNA]</scope>
    <source>
        <strain evidence="5 6">CGMCC 1.12237</strain>
    </source>
</reference>
<feature type="region of interest" description="Disordered" evidence="4">
    <location>
        <begin position="372"/>
        <end position="393"/>
    </location>
</feature>
<comment type="caution">
    <text evidence="5">The sequence shown here is derived from an EMBL/GenBank/DDBJ whole genome shotgun (WGS) entry which is preliminary data.</text>
</comment>
<dbReference type="SUPFAM" id="SSF58100">
    <property type="entry name" value="Bacterial hemolysins"/>
    <property type="match status" value="1"/>
</dbReference>
<dbReference type="AlphaFoldDB" id="A0ABD5RG34"/>
<sequence length="647" mass="74039">MAEQEVVDRGATLEVQNIGGIDETSVSLDPGVNVLSGRNATNRTSFLQALMAAMGGENASLKGDAEEGSVELSMGEQAYRRRLVRQNGTVSTTGDPYLDDPELAELFAFLLESNEARRAVTTGQNLRDLIMRPVDTEEIKTEISRLESERADIDQQIEAIEQRKRDLPDLETELRGLEDEIEETRTELRETESEIEGLDTDVEAKQTEQERLEGKLDELRDARNELEDVRYDIDTERESITSLKQDRSTLQTELEALPEASEDELATLEDRIHTLRDRRRRLDTEISSLQSTVQFNEEMLDGERSDLQQAIEGDDGGSVTDELLPDDDVVCWTCGSEVERSEIETTLEQLRELREGKLSTKRDLSTELDDLKADKDSLEEQQRKRRQYQEQLSDVEAEIEQRQARLESLRDERETLEERIQTLEAEVEDLESEQFDEILDLHKEANRLEYELGRLENDREGVEAEIETIEEQVEALSELQAERDRVAEQVAELRTRVESLEKKAIEAFNEHMDDVLSALDYGNLDRVWIERVQREVRDGRQKSIETFFELHVVRSTASGTTYEDTVDHLSESEREVTGLVFALAGYLVHDVHEKVPFMLLDSLEAIDADRIAELVEYFEVFPDYLVVALLDEDAQALDAAYNRVESI</sequence>
<evidence type="ECO:0000313" key="5">
    <source>
        <dbReference type="EMBL" id="MFC5368981.1"/>
    </source>
</evidence>
<evidence type="ECO:0000313" key="6">
    <source>
        <dbReference type="Proteomes" id="UP001596201"/>
    </source>
</evidence>
<dbReference type="RefSeq" id="WP_227231038.1">
    <property type="nucleotide sequence ID" value="NZ_JAJCVJ010000003.1"/>
</dbReference>
<dbReference type="Proteomes" id="UP001596201">
    <property type="component" value="Unassembled WGS sequence"/>
</dbReference>
<accession>A0ABD5RG34</accession>
<protein>
    <submittedName>
        <fullName evidence="5">Archaea-specific SMC-related protein</fullName>
    </submittedName>
</protein>
<evidence type="ECO:0000256" key="2">
    <source>
        <dbReference type="ARBA" id="ARBA00049666"/>
    </source>
</evidence>
<organism evidence="5 6">
    <name type="scientific">Salinirubrum litoreum</name>
    <dbReference type="NCBI Taxonomy" id="1126234"/>
    <lineage>
        <taxon>Archaea</taxon>
        <taxon>Methanobacteriati</taxon>
        <taxon>Methanobacteriota</taxon>
        <taxon>Stenosarchaea group</taxon>
        <taxon>Halobacteria</taxon>
        <taxon>Halobacteriales</taxon>
        <taxon>Haloferacaceae</taxon>
        <taxon>Salinirubrum</taxon>
    </lineage>
</organism>
<feature type="coiled-coil region" evidence="3">
    <location>
        <begin position="265"/>
        <end position="292"/>
    </location>
</feature>
<keyword evidence="1 3" id="KW-0175">Coiled coil</keyword>
<comment type="similarity">
    <text evidence="2">Belongs to the Sph1/Sph2 family.</text>
</comment>
<dbReference type="InterPro" id="IPR027417">
    <property type="entry name" value="P-loop_NTPase"/>
</dbReference>
<proteinExistence type="inferred from homology"/>
<evidence type="ECO:0000256" key="3">
    <source>
        <dbReference type="SAM" id="Coils"/>
    </source>
</evidence>